<dbReference type="PANTHER" id="PTHR30532:SF21">
    <property type="entry name" value="SIDEROPHORE-BINDING LIPOPROTEIN YFIY-RELATED"/>
    <property type="match status" value="1"/>
</dbReference>
<keyword evidence="5" id="KW-0564">Palmitate</keyword>
<evidence type="ECO:0000256" key="2">
    <source>
        <dbReference type="ARBA" id="ARBA00008814"/>
    </source>
</evidence>
<name>A0A2A8HEP6_9BACI</name>
<dbReference type="RefSeq" id="WP_098226549.1">
    <property type="nucleotide sequence ID" value="NZ_NUBY01000052.1"/>
</dbReference>
<evidence type="ECO:0000313" key="9">
    <source>
        <dbReference type="EMBL" id="PEQ06771.1"/>
    </source>
</evidence>
<comment type="subcellular location">
    <subcellularLocation>
        <location evidence="1">Cell membrane</location>
        <topology evidence="1">Lipid-anchor</topology>
    </subcellularLocation>
</comment>
<keyword evidence="6" id="KW-0449">Lipoprotein</keyword>
<evidence type="ECO:0000256" key="3">
    <source>
        <dbReference type="ARBA" id="ARBA00022448"/>
    </source>
</evidence>
<dbReference type="Gene3D" id="3.40.50.1980">
    <property type="entry name" value="Nitrogenase molybdenum iron protein domain"/>
    <property type="match status" value="2"/>
</dbReference>
<dbReference type="AlphaFoldDB" id="A0A2A8HEP6"/>
<dbReference type="PROSITE" id="PS51257">
    <property type="entry name" value="PROKAR_LIPOPROTEIN"/>
    <property type="match status" value="1"/>
</dbReference>
<dbReference type="EMBL" id="NUBY01000052">
    <property type="protein sequence ID" value="PEQ06771.1"/>
    <property type="molecule type" value="Genomic_DNA"/>
</dbReference>
<evidence type="ECO:0000256" key="5">
    <source>
        <dbReference type="ARBA" id="ARBA00023139"/>
    </source>
</evidence>
<keyword evidence="4 7" id="KW-0732">Signal</keyword>
<accession>A0A2A8HEP6</accession>
<evidence type="ECO:0000256" key="1">
    <source>
        <dbReference type="ARBA" id="ARBA00004193"/>
    </source>
</evidence>
<feature type="chain" id="PRO_5039253208" evidence="7">
    <location>
        <begin position="25"/>
        <end position="322"/>
    </location>
</feature>
<evidence type="ECO:0000256" key="7">
    <source>
        <dbReference type="SAM" id="SignalP"/>
    </source>
</evidence>
<dbReference type="FunFam" id="3.40.50.1980:FF:000003">
    <property type="entry name" value="Iron ABC transporter substrate-binding protein"/>
    <property type="match status" value="1"/>
</dbReference>
<keyword evidence="3" id="KW-0813">Transport</keyword>
<dbReference type="Proteomes" id="UP000220841">
    <property type="component" value="Unassembled WGS sequence"/>
</dbReference>
<dbReference type="PROSITE" id="PS50983">
    <property type="entry name" value="FE_B12_PBP"/>
    <property type="match status" value="1"/>
</dbReference>
<gene>
    <name evidence="9" type="ORF">CN585_14235</name>
</gene>
<evidence type="ECO:0000256" key="6">
    <source>
        <dbReference type="ARBA" id="ARBA00023288"/>
    </source>
</evidence>
<dbReference type="FunFam" id="3.40.50.1980:FF:000018">
    <property type="entry name" value="Iron(III) dicitrate-binding periplasmic protein"/>
    <property type="match status" value="1"/>
</dbReference>
<organism evidence="9 10">
    <name type="scientific">Bacillus toyonensis</name>
    <dbReference type="NCBI Taxonomy" id="155322"/>
    <lineage>
        <taxon>Bacteria</taxon>
        <taxon>Bacillati</taxon>
        <taxon>Bacillota</taxon>
        <taxon>Bacilli</taxon>
        <taxon>Bacillales</taxon>
        <taxon>Bacillaceae</taxon>
        <taxon>Bacillus</taxon>
        <taxon>Bacillus cereus group</taxon>
    </lineage>
</organism>
<dbReference type="GO" id="GO:0005886">
    <property type="term" value="C:plasma membrane"/>
    <property type="evidence" value="ECO:0007669"/>
    <property type="project" value="UniProtKB-SubCell"/>
</dbReference>
<sequence length="322" mass="36478">MNFMRKKSFTVFVFLLAFSMLLSACGKSNNKEESTKEDNKKEVVTVEHAMGKTEVPANPKRVVILTNEGTEALLELGVKPVGAVKSWTGDPWYPHIKDKMKDVKVVGDEGQVNVETIASLKPDLIIGNKMRHEKVYEQLKAIAPTVFSETLRGEWKDNFKFYAKALNKEKEGQKVLADYETRMKDLKGKLGDKVNQEISMVRFMPGDVRIYHSDTFSGVILKELGFKRPGDQNKNDFAERNVSKERISAMDGDVLFYFTFDKGNEKKGSDLEKEYINDPLFKNLNAVKNGKAYKVDDVIWNTAGGVMAANLLLDDIEKRFVK</sequence>
<comment type="similarity">
    <text evidence="2">Belongs to the bacterial solute-binding protein 8 family.</text>
</comment>
<dbReference type="GO" id="GO:1901678">
    <property type="term" value="P:iron coordination entity transport"/>
    <property type="evidence" value="ECO:0007669"/>
    <property type="project" value="UniProtKB-ARBA"/>
</dbReference>
<dbReference type="SUPFAM" id="SSF53807">
    <property type="entry name" value="Helical backbone' metal receptor"/>
    <property type="match status" value="1"/>
</dbReference>
<dbReference type="CDD" id="cd01146">
    <property type="entry name" value="FhuD"/>
    <property type="match status" value="1"/>
</dbReference>
<evidence type="ECO:0000256" key="4">
    <source>
        <dbReference type="ARBA" id="ARBA00022729"/>
    </source>
</evidence>
<reference evidence="9 10" key="1">
    <citation type="submission" date="2017-09" db="EMBL/GenBank/DDBJ databases">
        <title>Large-scale bioinformatics analysis of Bacillus genomes uncovers conserved roles of natural products in bacterial physiology.</title>
        <authorList>
            <consortium name="Agbiome Team Llc"/>
            <person name="Bleich R.M."/>
            <person name="Grubbs K.J."/>
            <person name="Santa Maria K.C."/>
            <person name="Allen S.E."/>
            <person name="Farag S."/>
            <person name="Shank E.A."/>
            <person name="Bowers A."/>
        </authorList>
    </citation>
    <scope>NUCLEOTIDE SEQUENCE [LARGE SCALE GENOMIC DNA]</scope>
    <source>
        <strain evidence="9 10">AFS021349</strain>
    </source>
</reference>
<comment type="caution">
    <text evidence="9">The sequence shown here is derived from an EMBL/GenBank/DDBJ whole genome shotgun (WGS) entry which is preliminary data.</text>
</comment>
<evidence type="ECO:0000259" key="8">
    <source>
        <dbReference type="PROSITE" id="PS50983"/>
    </source>
</evidence>
<dbReference type="Pfam" id="PF01497">
    <property type="entry name" value="Peripla_BP_2"/>
    <property type="match status" value="1"/>
</dbReference>
<proteinExistence type="inferred from homology"/>
<feature type="domain" description="Fe/B12 periplasmic-binding" evidence="8">
    <location>
        <begin position="61"/>
        <end position="322"/>
    </location>
</feature>
<protein>
    <submittedName>
        <fullName evidence="9">Iron siderophore-binding protein</fullName>
    </submittedName>
</protein>
<dbReference type="GO" id="GO:0030288">
    <property type="term" value="C:outer membrane-bounded periplasmic space"/>
    <property type="evidence" value="ECO:0007669"/>
    <property type="project" value="TreeGrafter"/>
</dbReference>
<dbReference type="InterPro" id="IPR002491">
    <property type="entry name" value="ABC_transptr_periplasmic_BD"/>
</dbReference>
<dbReference type="InterPro" id="IPR051313">
    <property type="entry name" value="Bact_iron-sidero_bind"/>
</dbReference>
<evidence type="ECO:0000313" key="10">
    <source>
        <dbReference type="Proteomes" id="UP000220841"/>
    </source>
</evidence>
<dbReference type="PANTHER" id="PTHR30532">
    <property type="entry name" value="IRON III DICITRATE-BINDING PERIPLASMIC PROTEIN"/>
    <property type="match status" value="1"/>
</dbReference>
<feature type="signal peptide" evidence="7">
    <location>
        <begin position="1"/>
        <end position="24"/>
    </location>
</feature>